<dbReference type="EMBL" id="BLKC01000087">
    <property type="protein sequence ID" value="GFF51074.1"/>
    <property type="molecule type" value="Genomic_DNA"/>
</dbReference>
<evidence type="ECO:0000313" key="1">
    <source>
        <dbReference type="EMBL" id="GFF51074.1"/>
    </source>
</evidence>
<proteinExistence type="predicted"/>
<reference evidence="1 2" key="1">
    <citation type="submission" date="2020-01" db="EMBL/GenBank/DDBJ databases">
        <title>Draft genome sequence of Aspergillus udagawae IFM 46972.</title>
        <authorList>
            <person name="Takahashi H."/>
            <person name="Yaguchi T."/>
        </authorList>
    </citation>
    <scope>NUCLEOTIDE SEQUENCE [LARGE SCALE GENOMIC DNA]</scope>
    <source>
        <strain evidence="1 2">IFM 46972</strain>
    </source>
</reference>
<evidence type="ECO:0000313" key="2">
    <source>
        <dbReference type="Proteomes" id="UP000465221"/>
    </source>
</evidence>
<sequence>MIRFPLTYRIGENCRPSNTDETGTYAWPQEKCPSVPIPRLYGSGLSTGQTVYQFYVYLKKNDCLHPLVHASRQPAFIAWTVQGLRRRLLDWLGYPTPSQYLKHQTKDKVALDTPYHLIENITPSRPKCVLEHGRPLKLRKSLFHSIPRIMIALALTPLPKIGSFVSTRIGPEIQQFENAHIPMDIPENITHTAVYSYVNDILAFQESPLRHQPNTINSLEDGFYRTSALVVMRSAWPCFVFAEMSFEAHSFLTSLISTSPTSLSTMIRTSSVLSIRSGHALIRWK</sequence>
<organism evidence="1 2">
    <name type="scientific">Aspergillus udagawae</name>
    <dbReference type="NCBI Taxonomy" id="91492"/>
    <lineage>
        <taxon>Eukaryota</taxon>
        <taxon>Fungi</taxon>
        <taxon>Dikarya</taxon>
        <taxon>Ascomycota</taxon>
        <taxon>Pezizomycotina</taxon>
        <taxon>Eurotiomycetes</taxon>
        <taxon>Eurotiomycetidae</taxon>
        <taxon>Eurotiales</taxon>
        <taxon>Aspergillaceae</taxon>
        <taxon>Aspergillus</taxon>
        <taxon>Aspergillus subgen. Fumigati</taxon>
    </lineage>
</organism>
<gene>
    <name evidence="1" type="ORF">IFM46972_09203</name>
</gene>
<dbReference type="Proteomes" id="UP000465221">
    <property type="component" value="Unassembled WGS sequence"/>
</dbReference>
<comment type="caution">
    <text evidence="1">The sequence shown here is derived from an EMBL/GenBank/DDBJ whole genome shotgun (WGS) entry which is preliminary data.</text>
</comment>
<protein>
    <submittedName>
        <fullName evidence="1">Uncharacterized protein</fullName>
    </submittedName>
</protein>
<name>A0A8H3PJ67_9EURO</name>
<dbReference type="AlphaFoldDB" id="A0A8H3PJ67"/>
<accession>A0A8H3PJ67</accession>